<dbReference type="KEGG" id="llh:I41_06200"/>
<protein>
    <submittedName>
        <fullName evidence="2">Uncharacterized protein</fullName>
    </submittedName>
</protein>
<dbReference type="RefSeq" id="WP_145430752.1">
    <property type="nucleotide sequence ID" value="NZ_CP036339.1"/>
</dbReference>
<reference evidence="2 3" key="1">
    <citation type="submission" date="2019-02" db="EMBL/GenBank/DDBJ databases">
        <title>Deep-cultivation of Planctomycetes and their phenomic and genomic characterization uncovers novel biology.</title>
        <authorList>
            <person name="Wiegand S."/>
            <person name="Jogler M."/>
            <person name="Boedeker C."/>
            <person name="Pinto D."/>
            <person name="Vollmers J."/>
            <person name="Rivas-Marin E."/>
            <person name="Kohn T."/>
            <person name="Peeters S.H."/>
            <person name="Heuer A."/>
            <person name="Rast P."/>
            <person name="Oberbeckmann S."/>
            <person name="Bunk B."/>
            <person name="Jeske O."/>
            <person name="Meyerdierks A."/>
            <person name="Storesund J.E."/>
            <person name="Kallscheuer N."/>
            <person name="Luecker S."/>
            <person name="Lage O.M."/>
            <person name="Pohl T."/>
            <person name="Merkel B.J."/>
            <person name="Hornburger P."/>
            <person name="Mueller R.-W."/>
            <person name="Bruemmer F."/>
            <person name="Labrenz M."/>
            <person name="Spormann A.M."/>
            <person name="Op den Camp H."/>
            <person name="Overmann J."/>
            <person name="Amann R."/>
            <person name="Jetten M.S.M."/>
            <person name="Mascher T."/>
            <person name="Medema M.H."/>
            <person name="Devos D.P."/>
            <person name="Kaster A.-K."/>
            <person name="Ovreas L."/>
            <person name="Rohde M."/>
            <person name="Galperin M.Y."/>
            <person name="Jogler C."/>
        </authorList>
    </citation>
    <scope>NUCLEOTIDE SEQUENCE [LARGE SCALE GENOMIC DNA]</scope>
    <source>
        <strain evidence="2 3">I41</strain>
    </source>
</reference>
<feature type="compositionally biased region" description="Basic residues" evidence="1">
    <location>
        <begin position="242"/>
        <end position="260"/>
    </location>
</feature>
<dbReference type="Proteomes" id="UP000317909">
    <property type="component" value="Chromosome"/>
</dbReference>
<evidence type="ECO:0000256" key="1">
    <source>
        <dbReference type="SAM" id="MobiDB-lite"/>
    </source>
</evidence>
<dbReference type="EMBL" id="CP036339">
    <property type="protein sequence ID" value="QDT71463.1"/>
    <property type="molecule type" value="Genomic_DNA"/>
</dbReference>
<feature type="compositionally biased region" description="Basic and acidic residues" evidence="1">
    <location>
        <begin position="10"/>
        <end position="23"/>
    </location>
</feature>
<gene>
    <name evidence="2" type="ORF">I41_06200</name>
</gene>
<evidence type="ECO:0000313" key="2">
    <source>
        <dbReference type="EMBL" id="QDT71463.1"/>
    </source>
</evidence>
<proteinExistence type="predicted"/>
<feature type="region of interest" description="Disordered" evidence="1">
    <location>
        <begin position="132"/>
        <end position="177"/>
    </location>
</feature>
<name>A0A517TSY0_9BACT</name>
<evidence type="ECO:0000313" key="3">
    <source>
        <dbReference type="Proteomes" id="UP000317909"/>
    </source>
</evidence>
<accession>A0A517TSY0</accession>
<feature type="region of interest" description="Disordered" evidence="1">
    <location>
        <begin position="1"/>
        <end position="29"/>
    </location>
</feature>
<sequence>MSNSNSNPDQSRRLDRHPDRRAEPSPTVDPLELMEAAARIHWRAAAWLLERTRPEEYGRKSASAAPRRQVEAALLHVLEAALEGTLPEQRDAVDGRVFAACQRAFASCFPAIAALSPLQLPVDSAPADAILSPKTREATESAVNEASNRDGTTSTTQDNAKPDPPPANAAETGSASPADILSPKIAAATECPATEIPATELPNVLERPPASVPESQLLNLQRHAALRRRAALLARKQQAATKRQKRAAKKRAQAARRRAA</sequence>
<feature type="compositionally biased region" description="Polar residues" evidence="1">
    <location>
        <begin position="141"/>
        <end position="157"/>
    </location>
</feature>
<keyword evidence="3" id="KW-1185">Reference proteome</keyword>
<feature type="region of interest" description="Disordered" evidence="1">
    <location>
        <begin position="237"/>
        <end position="260"/>
    </location>
</feature>
<organism evidence="2 3">
    <name type="scientific">Lacipirellula limnantheis</name>
    <dbReference type="NCBI Taxonomy" id="2528024"/>
    <lineage>
        <taxon>Bacteria</taxon>
        <taxon>Pseudomonadati</taxon>
        <taxon>Planctomycetota</taxon>
        <taxon>Planctomycetia</taxon>
        <taxon>Pirellulales</taxon>
        <taxon>Lacipirellulaceae</taxon>
        <taxon>Lacipirellula</taxon>
    </lineage>
</organism>
<dbReference type="AlphaFoldDB" id="A0A517TSY0"/>